<reference evidence="1 2" key="1">
    <citation type="submission" date="2015-09" db="EMBL/GenBank/DDBJ databases">
        <authorList>
            <person name="Jackson K.R."/>
            <person name="Lunt B.L."/>
            <person name="Fisher J.N.B."/>
            <person name="Gardner A.V."/>
            <person name="Bailey M.E."/>
            <person name="Deus L.M."/>
            <person name="Earl A.S."/>
            <person name="Gibby P.D."/>
            <person name="Hartmann K.A."/>
            <person name="Liu J.E."/>
            <person name="Manci A.M."/>
            <person name="Nielsen D.A."/>
            <person name="Solomon M.B."/>
            <person name="Breakwell D.P."/>
            <person name="Burnett S.H."/>
            <person name="Grose J.H."/>
        </authorList>
    </citation>
    <scope>NUCLEOTIDE SEQUENCE [LARGE SCALE GENOMIC DNA]</scope>
    <source>
        <strain evidence="1 2">S613</strain>
    </source>
</reference>
<dbReference type="GO" id="GO:0005975">
    <property type="term" value="P:carbohydrate metabolic process"/>
    <property type="evidence" value="ECO:0007669"/>
    <property type="project" value="InterPro"/>
</dbReference>
<dbReference type="Proteomes" id="UP000050349">
    <property type="component" value="Unassembled WGS sequence"/>
</dbReference>
<dbReference type="Pfam" id="PF03746">
    <property type="entry name" value="LamB_YcsF"/>
    <property type="match status" value="1"/>
</dbReference>
<comment type="caution">
    <text evidence="1">The sequence shown here is derived from an EMBL/GenBank/DDBJ whole genome shotgun (WGS) entry which is preliminary data.</text>
</comment>
<dbReference type="PANTHER" id="PTHR30292">
    <property type="entry name" value="UNCHARACTERIZED PROTEIN YBGL-RELATED"/>
    <property type="match status" value="1"/>
</dbReference>
<protein>
    <submittedName>
        <fullName evidence="1">LamB/YcsF family protein</fullName>
    </submittedName>
</protein>
<proteinExistence type="predicted"/>
<dbReference type="PANTHER" id="PTHR30292:SF0">
    <property type="entry name" value="5-OXOPROLINASE SUBUNIT A"/>
    <property type="match status" value="1"/>
</dbReference>
<dbReference type="InterPro" id="IPR005501">
    <property type="entry name" value="LamB/YcsF/PxpA-like"/>
</dbReference>
<dbReference type="Gene3D" id="3.20.20.370">
    <property type="entry name" value="Glycoside hydrolase/deacetylase"/>
    <property type="match status" value="1"/>
</dbReference>
<evidence type="ECO:0000313" key="2">
    <source>
        <dbReference type="Proteomes" id="UP000050349"/>
    </source>
</evidence>
<gene>
    <name evidence="1" type="ORF">AN403_4718</name>
</gene>
<organism evidence="1 2">
    <name type="scientific">Pseudomonas fluorescens</name>
    <dbReference type="NCBI Taxonomy" id="294"/>
    <lineage>
        <taxon>Bacteria</taxon>
        <taxon>Pseudomonadati</taxon>
        <taxon>Pseudomonadota</taxon>
        <taxon>Gammaproteobacteria</taxon>
        <taxon>Pseudomonadales</taxon>
        <taxon>Pseudomonadaceae</taxon>
        <taxon>Pseudomonas</taxon>
    </lineage>
</organism>
<dbReference type="AlphaFoldDB" id="A0A0P9BCP6"/>
<dbReference type="SUPFAM" id="SSF88713">
    <property type="entry name" value="Glycoside hydrolase/deacetylase"/>
    <property type="match status" value="1"/>
</dbReference>
<sequence length="97" mass="10495">MPFIDCANIACGFHASDPGTMRKTVTLALAHDVRIGAHPAYPDLVGFGRRSMSCSPQEVEDLMLYQIGALEGICRALGGRSGYLKTGTLADPFDFFR</sequence>
<dbReference type="PATRIC" id="fig|294.162.peg.1558"/>
<dbReference type="EMBL" id="LJXB01000065">
    <property type="protein sequence ID" value="KPU60741.1"/>
    <property type="molecule type" value="Genomic_DNA"/>
</dbReference>
<evidence type="ECO:0000313" key="1">
    <source>
        <dbReference type="EMBL" id="KPU60741.1"/>
    </source>
</evidence>
<accession>A0A0P9BCP6</accession>
<dbReference type="InterPro" id="IPR011330">
    <property type="entry name" value="Glyco_hydro/deAcase_b/a-brl"/>
</dbReference>
<name>A0A0P9BCP6_PSEFL</name>